<reference evidence="4 5" key="1">
    <citation type="journal article" date="2007" name="Proc. Natl. Acad. Sci. U.S.A.">
        <title>The tiny eukaryote Ostreococcus provides genomic insights into the paradox of plankton speciation.</title>
        <authorList>
            <person name="Palenik B."/>
            <person name="Grimwood J."/>
            <person name="Aerts A."/>
            <person name="Rouze P."/>
            <person name="Salamov A."/>
            <person name="Putnam N."/>
            <person name="Dupont C."/>
            <person name="Jorgensen R."/>
            <person name="Derelle E."/>
            <person name="Rombauts S."/>
            <person name="Zhou K."/>
            <person name="Otillar R."/>
            <person name="Merchant S.S."/>
            <person name="Podell S."/>
            <person name="Gaasterland T."/>
            <person name="Napoli C."/>
            <person name="Gendler K."/>
            <person name="Manuell A."/>
            <person name="Tai V."/>
            <person name="Vallon O."/>
            <person name="Piganeau G."/>
            <person name="Jancek S."/>
            <person name="Heijde M."/>
            <person name="Jabbari K."/>
            <person name="Bowler C."/>
            <person name="Lohr M."/>
            <person name="Robbens S."/>
            <person name="Werner G."/>
            <person name="Dubchak I."/>
            <person name="Pazour G.J."/>
            <person name="Ren Q."/>
            <person name="Paulsen I."/>
            <person name="Delwiche C."/>
            <person name="Schmutz J."/>
            <person name="Rokhsar D."/>
            <person name="Van de Peer Y."/>
            <person name="Moreau H."/>
            <person name="Grigoriev I.V."/>
        </authorList>
    </citation>
    <scope>NUCLEOTIDE SEQUENCE [LARGE SCALE GENOMIC DNA]</scope>
    <source>
        <strain evidence="4 5">CCE9901</strain>
    </source>
</reference>
<dbReference type="InterPro" id="IPR051257">
    <property type="entry name" value="Diverse_CBS-Domain"/>
</dbReference>
<organism evidence="4 5">
    <name type="scientific">Ostreococcus lucimarinus (strain CCE9901)</name>
    <dbReference type="NCBI Taxonomy" id="436017"/>
    <lineage>
        <taxon>Eukaryota</taxon>
        <taxon>Viridiplantae</taxon>
        <taxon>Chlorophyta</taxon>
        <taxon>Mamiellophyceae</taxon>
        <taxon>Mamiellales</taxon>
        <taxon>Bathycoccaceae</taxon>
        <taxon>Ostreococcus</taxon>
    </lineage>
</organism>
<evidence type="ECO:0000256" key="1">
    <source>
        <dbReference type="ARBA" id="ARBA00023122"/>
    </source>
</evidence>
<dbReference type="Gramene" id="ABO98526">
    <property type="protein sequence ID" value="ABO98526"/>
    <property type="gene ID" value="OSTLU_9648"/>
</dbReference>
<protein>
    <recommendedName>
        <fullName evidence="3">CBS domain-containing protein</fullName>
    </recommendedName>
</protein>
<sequence>GILTERDYLNAVARGFISASTKVSEVMTSFRDASKKIAKLVSVSPEDSVLAAMESMTNNRLRHIPVIASKGVNPKDQSPIEPRVLGVVSIGEVLKALLAESRSEISHLES</sequence>
<gene>
    <name evidence="4" type="ORF">OSTLU_9648</name>
</gene>
<dbReference type="GeneID" id="5004297"/>
<accession>A4S496</accession>
<keyword evidence="1 2" id="KW-0129">CBS domain</keyword>
<dbReference type="Proteomes" id="UP000001568">
    <property type="component" value="Chromosome 11"/>
</dbReference>
<dbReference type="Gene3D" id="3.10.580.10">
    <property type="entry name" value="CBS-domain"/>
    <property type="match status" value="1"/>
</dbReference>
<dbReference type="SUPFAM" id="SSF54631">
    <property type="entry name" value="CBS-domain pair"/>
    <property type="match status" value="1"/>
</dbReference>
<dbReference type="EMBL" id="CP000591">
    <property type="protein sequence ID" value="ABO98526.1"/>
    <property type="molecule type" value="Genomic_DNA"/>
</dbReference>
<dbReference type="PANTHER" id="PTHR43080">
    <property type="entry name" value="CBS DOMAIN-CONTAINING PROTEIN CBSX3, MITOCHONDRIAL"/>
    <property type="match status" value="1"/>
</dbReference>
<evidence type="ECO:0000259" key="3">
    <source>
        <dbReference type="PROSITE" id="PS51371"/>
    </source>
</evidence>
<dbReference type="RefSeq" id="XP_001420233.1">
    <property type="nucleotide sequence ID" value="XM_001420196.1"/>
</dbReference>
<evidence type="ECO:0000313" key="4">
    <source>
        <dbReference type="EMBL" id="ABO98526.1"/>
    </source>
</evidence>
<dbReference type="KEGG" id="olu:OSTLU_9648"/>
<dbReference type="InterPro" id="IPR000644">
    <property type="entry name" value="CBS_dom"/>
</dbReference>
<evidence type="ECO:0000256" key="2">
    <source>
        <dbReference type="PROSITE-ProRule" id="PRU00703"/>
    </source>
</evidence>
<dbReference type="SMART" id="SM00116">
    <property type="entry name" value="CBS"/>
    <property type="match status" value="1"/>
</dbReference>
<evidence type="ECO:0000313" key="5">
    <source>
        <dbReference type="Proteomes" id="UP000001568"/>
    </source>
</evidence>
<dbReference type="Pfam" id="PF00571">
    <property type="entry name" value="CBS"/>
    <property type="match status" value="1"/>
</dbReference>
<dbReference type="OrthoDB" id="418595at2759"/>
<feature type="non-terminal residue" evidence="4">
    <location>
        <position position="1"/>
    </location>
</feature>
<dbReference type="PANTHER" id="PTHR43080:SF2">
    <property type="entry name" value="CBS DOMAIN-CONTAINING PROTEIN"/>
    <property type="match status" value="1"/>
</dbReference>
<dbReference type="STRING" id="436017.A4S496"/>
<dbReference type="AlphaFoldDB" id="A4S496"/>
<dbReference type="HOGENOM" id="CLU_040681_3_2_1"/>
<dbReference type="InterPro" id="IPR046342">
    <property type="entry name" value="CBS_dom_sf"/>
</dbReference>
<feature type="domain" description="CBS" evidence="3">
    <location>
        <begin position="33"/>
        <end position="104"/>
    </location>
</feature>
<proteinExistence type="predicted"/>
<dbReference type="PROSITE" id="PS51371">
    <property type="entry name" value="CBS"/>
    <property type="match status" value="1"/>
</dbReference>
<feature type="non-terminal residue" evidence="4">
    <location>
        <position position="110"/>
    </location>
</feature>
<name>A4S496_OSTLU</name>
<keyword evidence="5" id="KW-1185">Reference proteome</keyword>